<dbReference type="Proteomes" id="UP001214553">
    <property type="component" value="Chromosome"/>
</dbReference>
<keyword evidence="1" id="KW-0540">Nuclease</keyword>
<keyword evidence="2" id="KW-0479">Metal-binding</keyword>
<evidence type="ECO:0000256" key="1">
    <source>
        <dbReference type="ARBA" id="ARBA00022722"/>
    </source>
</evidence>
<reference evidence="6 7" key="1">
    <citation type="submission" date="2023-03" db="EMBL/GenBank/DDBJ databases">
        <title>Genome sequence of Microbacterium sp. KACC 23027.</title>
        <authorList>
            <person name="Kim S."/>
            <person name="Heo J."/>
            <person name="Kwon S.-W."/>
        </authorList>
    </citation>
    <scope>NUCLEOTIDE SEQUENCE [LARGE SCALE GENOMIC DNA]</scope>
    <source>
        <strain evidence="6 7">KACC 23027</strain>
    </source>
</reference>
<dbReference type="PANTHER" id="PTHR39664:SF2">
    <property type="entry name" value="NUCLEIC ACID-BINDING PROTEIN, CONTAINING PIN DOMAIN-RELATED"/>
    <property type="match status" value="1"/>
</dbReference>
<dbReference type="SUPFAM" id="SSF88723">
    <property type="entry name" value="PIN domain-like"/>
    <property type="match status" value="1"/>
</dbReference>
<evidence type="ECO:0000313" key="6">
    <source>
        <dbReference type="EMBL" id="WEG08545.1"/>
    </source>
</evidence>
<dbReference type="RefSeq" id="WP_275277873.1">
    <property type="nucleotide sequence ID" value="NZ_CP119108.1"/>
</dbReference>
<dbReference type="CDD" id="cd18683">
    <property type="entry name" value="PIN_VapC-like"/>
    <property type="match status" value="1"/>
</dbReference>
<evidence type="ECO:0000256" key="2">
    <source>
        <dbReference type="ARBA" id="ARBA00022723"/>
    </source>
</evidence>
<dbReference type="InterPro" id="IPR002716">
    <property type="entry name" value="PIN_dom"/>
</dbReference>
<dbReference type="InterPro" id="IPR029060">
    <property type="entry name" value="PIN-like_dom_sf"/>
</dbReference>
<dbReference type="Gene3D" id="3.40.50.1010">
    <property type="entry name" value="5'-nuclease"/>
    <property type="match status" value="1"/>
</dbReference>
<organism evidence="6 7">
    <name type="scientific">Microbacterium horticulturae</name>
    <dbReference type="NCBI Taxonomy" id="3028316"/>
    <lineage>
        <taxon>Bacteria</taxon>
        <taxon>Bacillati</taxon>
        <taxon>Actinomycetota</taxon>
        <taxon>Actinomycetes</taxon>
        <taxon>Micrococcales</taxon>
        <taxon>Microbacteriaceae</taxon>
        <taxon>Microbacterium</taxon>
    </lineage>
</organism>
<dbReference type="Pfam" id="PF01850">
    <property type="entry name" value="PIN"/>
    <property type="match status" value="1"/>
</dbReference>
<sequence>MIGLDASLTGLDTNVLARFFVRDDPAQYEAAAAVIATLTPDSPGLVTHVSLAELSWTLARTYKMSKEARLAIVRALIQADEIEFEDGEGVVRALALAEDGADFADALIATTMTLFGTDRVVTFDKAAAQHLGWELLA</sequence>
<dbReference type="EMBL" id="CP119108">
    <property type="protein sequence ID" value="WEG08545.1"/>
    <property type="molecule type" value="Genomic_DNA"/>
</dbReference>
<keyword evidence="7" id="KW-1185">Reference proteome</keyword>
<feature type="domain" description="PIN" evidence="5">
    <location>
        <begin position="11"/>
        <end position="127"/>
    </location>
</feature>
<keyword evidence="4" id="KW-0460">Magnesium</keyword>
<protein>
    <submittedName>
        <fullName evidence="6">Type II toxin-antitoxin system VapC family toxin</fullName>
    </submittedName>
</protein>
<proteinExistence type="predicted"/>
<dbReference type="PANTHER" id="PTHR39664">
    <property type="match status" value="1"/>
</dbReference>
<gene>
    <name evidence="6" type="ORF">PU630_15060</name>
</gene>
<accession>A0ABY8BWG6</accession>
<evidence type="ECO:0000313" key="7">
    <source>
        <dbReference type="Proteomes" id="UP001214553"/>
    </source>
</evidence>
<evidence type="ECO:0000256" key="4">
    <source>
        <dbReference type="ARBA" id="ARBA00022842"/>
    </source>
</evidence>
<evidence type="ECO:0000259" key="5">
    <source>
        <dbReference type="Pfam" id="PF01850"/>
    </source>
</evidence>
<name>A0ABY8BWG6_9MICO</name>
<evidence type="ECO:0000256" key="3">
    <source>
        <dbReference type="ARBA" id="ARBA00022801"/>
    </source>
</evidence>
<keyword evidence="3" id="KW-0378">Hydrolase</keyword>